<accession>A0A5D3YKM0</accession>
<dbReference type="InterPro" id="IPR011990">
    <property type="entry name" value="TPR-like_helical_dom_sf"/>
</dbReference>
<dbReference type="AlphaFoldDB" id="A0A5D3YKM0"/>
<feature type="signal peptide" evidence="1">
    <location>
        <begin position="1"/>
        <end position="22"/>
    </location>
</feature>
<comment type="caution">
    <text evidence="2">The sequence shown here is derived from an EMBL/GenBank/DDBJ whole genome shotgun (WGS) entry which is preliminary data.</text>
</comment>
<sequence>MVIRKLLFVFVIIGTLLSTANAQVPELIKKPQFRSDAKAAVDSMYNFQFSGAEQAIAEWKQKYPEHPIWMLLSGIEFWWKVLSDLETTAHDKQFFEIMKKTSYQVEKLLYKQPSHADGLLIKAIANGYVARQYANREEWLNSLQYGRKAMSAHDYLMNLQPEMDDLKLAEGLKKYYLAHLPEEYPIVKTVSWALPKGDKKQGLSLIKEASQQAVFARAEATYFLGNINFNYEDNLEVAVNNFEKLAQKYPRNNFYARRLVKSYYQNGQKEKALQFINATLQRWDDNQLPYLAIMQEELLTWKGRILEQRGKDKQALDCYRRAFEKSGTLPNPAERSFYVISGYAAGKILHKQGNTAQAKTYLNAIAGARAESSYRQEAKELLSAGK</sequence>
<gene>
    <name evidence="2" type="ORF">LX73_1757</name>
</gene>
<protein>
    <submittedName>
        <fullName evidence="2">Uncharacterized protein</fullName>
    </submittedName>
</protein>
<dbReference type="Gene3D" id="1.25.40.10">
    <property type="entry name" value="Tetratricopeptide repeat domain"/>
    <property type="match status" value="2"/>
</dbReference>
<proteinExistence type="predicted"/>
<name>A0A5D3YKM0_9BACT</name>
<dbReference type="RefSeq" id="WP_148899065.1">
    <property type="nucleotide sequence ID" value="NZ_VNHY01000002.1"/>
</dbReference>
<keyword evidence="1" id="KW-0732">Signal</keyword>
<dbReference type="Proteomes" id="UP000324595">
    <property type="component" value="Unassembled WGS sequence"/>
</dbReference>
<evidence type="ECO:0000313" key="3">
    <source>
        <dbReference type="Proteomes" id="UP000324595"/>
    </source>
</evidence>
<evidence type="ECO:0000313" key="2">
    <source>
        <dbReference type="EMBL" id="TYP94035.1"/>
    </source>
</evidence>
<feature type="chain" id="PRO_5022835440" evidence="1">
    <location>
        <begin position="23"/>
        <end position="386"/>
    </location>
</feature>
<evidence type="ECO:0000256" key="1">
    <source>
        <dbReference type="SAM" id="SignalP"/>
    </source>
</evidence>
<dbReference type="OrthoDB" id="9813254at2"/>
<keyword evidence="3" id="KW-1185">Reference proteome</keyword>
<dbReference type="EMBL" id="VNHY01000002">
    <property type="protein sequence ID" value="TYP94035.1"/>
    <property type="molecule type" value="Genomic_DNA"/>
</dbReference>
<organism evidence="2 3">
    <name type="scientific">Fodinibius salinus</name>
    <dbReference type="NCBI Taxonomy" id="860790"/>
    <lineage>
        <taxon>Bacteria</taxon>
        <taxon>Pseudomonadati</taxon>
        <taxon>Balneolota</taxon>
        <taxon>Balneolia</taxon>
        <taxon>Balneolales</taxon>
        <taxon>Balneolaceae</taxon>
        <taxon>Fodinibius</taxon>
    </lineage>
</organism>
<reference evidence="2 3" key="1">
    <citation type="submission" date="2019-07" db="EMBL/GenBank/DDBJ databases">
        <title>Genomic Encyclopedia of Archaeal and Bacterial Type Strains, Phase II (KMG-II): from individual species to whole genera.</title>
        <authorList>
            <person name="Goeker M."/>
        </authorList>
    </citation>
    <scope>NUCLEOTIDE SEQUENCE [LARGE SCALE GENOMIC DNA]</scope>
    <source>
        <strain evidence="2 3">DSM 21935</strain>
    </source>
</reference>
<dbReference type="SUPFAM" id="SSF48452">
    <property type="entry name" value="TPR-like"/>
    <property type="match status" value="1"/>
</dbReference>